<organism evidence="2 3">
    <name type="scientific">Anguilla anguilla</name>
    <name type="common">European freshwater eel</name>
    <name type="synonym">Muraena anguilla</name>
    <dbReference type="NCBI Taxonomy" id="7936"/>
    <lineage>
        <taxon>Eukaryota</taxon>
        <taxon>Metazoa</taxon>
        <taxon>Chordata</taxon>
        <taxon>Craniata</taxon>
        <taxon>Vertebrata</taxon>
        <taxon>Euteleostomi</taxon>
        <taxon>Actinopterygii</taxon>
        <taxon>Neopterygii</taxon>
        <taxon>Teleostei</taxon>
        <taxon>Anguilliformes</taxon>
        <taxon>Anguillidae</taxon>
        <taxon>Anguilla</taxon>
    </lineage>
</organism>
<gene>
    <name evidence="2" type="ORF">ANANG_G00131910</name>
</gene>
<proteinExistence type="predicted"/>
<dbReference type="AlphaFoldDB" id="A0A9D3MFD0"/>
<name>A0A9D3MFD0_ANGAN</name>
<keyword evidence="1" id="KW-1133">Transmembrane helix</keyword>
<keyword evidence="1" id="KW-0472">Membrane</keyword>
<feature type="transmembrane region" description="Helical" evidence="1">
    <location>
        <begin position="6"/>
        <end position="31"/>
    </location>
</feature>
<keyword evidence="1" id="KW-0812">Transmembrane</keyword>
<reference evidence="2" key="1">
    <citation type="submission" date="2021-01" db="EMBL/GenBank/DDBJ databases">
        <title>A chromosome-scale assembly of European eel, Anguilla anguilla.</title>
        <authorList>
            <person name="Henkel C."/>
            <person name="Jong-Raadsen S.A."/>
            <person name="Dufour S."/>
            <person name="Weltzien F.-A."/>
            <person name="Palstra A.P."/>
            <person name="Pelster B."/>
            <person name="Spaink H.P."/>
            <person name="Van Den Thillart G.E."/>
            <person name="Jansen H."/>
            <person name="Zahm M."/>
            <person name="Klopp C."/>
            <person name="Cedric C."/>
            <person name="Louis A."/>
            <person name="Berthelot C."/>
            <person name="Parey E."/>
            <person name="Roest Crollius H."/>
            <person name="Montfort J."/>
            <person name="Robinson-Rechavi M."/>
            <person name="Bucao C."/>
            <person name="Bouchez O."/>
            <person name="Gislard M."/>
            <person name="Lluch J."/>
            <person name="Milhes M."/>
            <person name="Lampietro C."/>
            <person name="Lopez Roques C."/>
            <person name="Donnadieu C."/>
            <person name="Braasch I."/>
            <person name="Desvignes T."/>
            <person name="Postlethwait J."/>
            <person name="Bobe J."/>
            <person name="Guiguen Y."/>
            <person name="Dirks R."/>
        </authorList>
    </citation>
    <scope>NUCLEOTIDE SEQUENCE</scope>
    <source>
        <strain evidence="2">Tag_6206</strain>
        <tissue evidence="2">Liver</tissue>
    </source>
</reference>
<accession>A0A9D3MFD0</accession>
<keyword evidence="3" id="KW-1185">Reference proteome</keyword>
<feature type="transmembrane region" description="Helical" evidence="1">
    <location>
        <begin position="122"/>
        <end position="144"/>
    </location>
</feature>
<evidence type="ECO:0000313" key="2">
    <source>
        <dbReference type="EMBL" id="KAG5847969.1"/>
    </source>
</evidence>
<comment type="caution">
    <text evidence="2">The sequence shown here is derived from an EMBL/GenBank/DDBJ whole genome shotgun (WGS) entry which is preliminary data.</text>
</comment>
<sequence>MNLESFLGFFFLVWKKMTCMFGPVVFFLPIYKIQKNRKMTQEQHENSQTKTQKLYNLKMTHSRLQPRTSHFYPAWSSLCWTLSTLAAATRFELQACEEKGTMLKLNWSKTTTTLRWESNPGFFFFFLPVVPNCLMFLSFFQINLKGEIRPTRFL</sequence>
<dbReference type="Proteomes" id="UP001044222">
    <property type="component" value="Chromosome 6"/>
</dbReference>
<evidence type="ECO:0000256" key="1">
    <source>
        <dbReference type="SAM" id="Phobius"/>
    </source>
</evidence>
<dbReference type="EMBL" id="JAFIRN010000006">
    <property type="protein sequence ID" value="KAG5847969.1"/>
    <property type="molecule type" value="Genomic_DNA"/>
</dbReference>
<evidence type="ECO:0000313" key="3">
    <source>
        <dbReference type="Proteomes" id="UP001044222"/>
    </source>
</evidence>
<protein>
    <submittedName>
        <fullName evidence="2">Uncharacterized protein</fullName>
    </submittedName>
</protein>